<organism evidence="4 5">
    <name type="scientific">Aeribacillus alveayuensis</name>
    <dbReference type="NCBI Taxonomy" id="279215"/>
    <lineage>
        <taxon>Bacteria</taxon>
        <taxon>Bacillati</taxon>
        <taxon>Bacillota</taxon>
        <taxon>Bacilli</taxon>
        <taxon>Bacillales</taxon>
        <taxon>Bacillaceae</taxon>
        <taxon>Aeribacillus</taxon>
    </lineage>
</organism>
<dbReference type="EMBL" id="JAUSTR010000010">
    <property type="protein sequence ID" value="MDQ0163165.1"/>
    <property type="molecule type" value="Genomic_DNA"/>
</dbReference>
<dbReference type="InterPro" id="IPR016163">
    <property type="entry name" value="Ald_DH_C"/>
</dbReference>
<sequence>MKYCLFIDGEERIPLNTYVVNHPYTGEAIGEVADSTEEEMSAAIEAASKAFSVMKTLSSRERANILYRAAEILEEEKEEAASIITKEASKPIAASRMEVERSIQTLQFAAEEAKRIGGEYIPLDAAKGGEGRDAYTIYKPIGVIGAITPFNFPLNLTVHKVGPAIAAGNTIVVKPAEQTPFSSLKLAEILTRAGLPKGAINVVPGDGPKLGKVLIDDDRIKKISFTGSPIVGKLIKNQAGLKKVTLELGSNSALYIDKSVKDHLKKIVPKAVIGAFSYNGQVCISTQRIYVHKQIAQKFIDLFVKETEKIVFGDPFDEKTVVTSLINKKSQQRIMEWIEEAINRGSKVLTGGVMKGNGIAPTVLQNVPEDCNVSCQEVFGPVVIIDEVENDLEALKKMNNSEFGLNAGVYTNDLTQAMEMAHQLEVGQVLINDVPTTRFDHMPYGGVKSSGYGYEGVKYAIKEMMQMKMISLNYHI</sequence>
<dbReference type="InterPro" id="IPR015590">
    <property type="entry name" value="Aldehyde_DH_dom"/>
</dbReference>
<keyword evidence="5" id="KW-1185">Reference proteome</keyword>
<dbReference type="PANTHER" id="PTHR42991">
    <property type="entry name" value="ALDEHYDE DEHYDROGENASE"/>
    <property type="match status" value="1"/>
</dbReference>
<evidence type="ECO:0000313" key="4">
    <source>
        <dbReference type="EMBL" id="MDQ0163165.1"/>
    </source>
</evidence>
<gene>
    <name evidence="4" type="ORF">J2S06_002243</name>
</gene>
<dbReference type="Gene3D" id="3.40.605.10">
    <property type="entry name" value="Aldehyde Dehydrogenase, Chain A, domain 1"/>
    <property type="match status" value="1"/>
</dbReference>
<dbReference type="InterPro" id="IPR016162">
    <property type="entry name" value="Ald_DH_N"/>
</dbReference>
<dbReference type="RefSeq" id="WP_419152334.1">
    <property type="nucleotide sequence ID" value="NZ_JAUSTR010000010.1"/>
</dbReference>
<accession>A0ABT9VQA1</accession>
<evidence type="ECO:0000256" key="1">
    <source>
        <dbReference type="ARBA" id="ARBA00009986"/>
    </source>
</evidence>
<dbReference type="PANTHER" id="PTHR42991:SF1">
    <property type="entry name" value="ALDEHYDE DEHYDROGENASE"/>
    <property type="match status" value="1"/>
</dbReference>
<dbReference type="InterPro" id="IPR016161">
    <property type="entry name" value="Ald_DH/histidinol_DH"/>
</dbReference>
<comment type="caution">
    <text evidence="4">The sequence shown here is derived from an EMBL/GenBank/DDBJ whole genome shotgun (WGS) entry which is preliminary data.</text>
</comment>
<reference evidence="4 5" key="1">
    <citation type="submission" date="2023-07" db="EMBL/GenBank/DDBJ databases">
        <title>Genomic Encyclopedia of Type Strains, Phase IV (KMG-IV): sequencing the most valuable type-strain genomes for metagenomic binning, comparative biology and taxonomic classification.</title>
        <authorList>
            <person name="Goeker M."/>
        </authorList>
    </citation>
    <scope>NUCLEOTIDE SEQUENCE [LARGE SCALE GENOMIC DNA]</scope>
    <source>
        <strain evidence="4 5">DSM 19092</strain>
    </source>
</reference>
<evidence type="ECO:0000259" key="3">
    <source>
        <dbReference type="Pfam" id="PF00171"/>
    </source>
</evidence>
<dbReference type="Proteomes" id="UP001225646">
    <property type="component" value="Unassembled WGS sequence"/>
</dbReference>
<keyword evidence="2" id="KW-0560">Oxidoreductase</keyword>
<proteinExistence type="inferred from homology"/>
<name>A0ABT9VQA1_9BACI</name>
<protein>
    <submittedName>
        <fullName evidence="4">Acyl-CoA reductase-like NAD-dependent aldehyde dehydrogenase</fullName>
    </submittedName>
</protein>
<dbReference type="Pfam" id="PF00171">
    <property type="entry name" value="Aldedh"/>
    <property type="match status" value="1"/>
</dbReference>
<comment type="similarity">
    <text evidence="1">Belongs to the aldehyde dehydrogenase family.</text>
</comment>
<dbReference type="SUPFAM" id="SSF53720">
    <property type="entry name" value="ALDH-like"/>
    <property type="match status" value="1"/>
</dbReference>
<dbReference type="Gene3D" id="3.40.309.10">
    <property type="entry name" value="Aldehyde Dehydrogenase, Chain A, domain 2"/>
    <property type="match status" value="1"/>
</dbReference>
<evidence type="ECO:0000256" key="2">
    <source>
        <dbReference type="ARBA" id="ARBA00023002"/>
    </source>
</evidence>
<evidence type="ECO:0000313" key="5">
    <source>
        <dbReference type="Proteomes" id="UP001225646"/>
    </source>
</evidence>
<feature type="domain" description="Aldehyde dehydrogenase" evidence="3">
    <location>
        <begin position="17"/>
        <end position="470"/>
    </location>
</feature>
<dbReference type="InterPro" id="IPR051020">
    <property type="entry name" value="ALDH-related_metabolic_enz"/>
</dbReference>